<evidence type="ECO:0000313" key="8">
    <source>
        <dbReference type="Proteomes" id="UP001497516"/>
    </source>
</evidence>
<dbReference type="AlphaFoldDB" id="A0AAV2DBP1"/>
<dbReference type="Gene3D" id="3.30.230.130">
    <property type="entry name" value="Cullin, Chain C, Domain 2"/>
    <property type="match status" value="1"/>
</dbReference>
<dbReference type="GO" id="GO:0031625">
    <property type="term" value="F:ubiquitin protein ligase binding"/>
    <property type="evidence" value="ECO:0007669"/>
    <property type="project" value="InterPro"/>
</dbReference>
<dbReference type="InterPro" id="IPR016159">
    <property type="entry name" value="Cullin_repeat-like_dom_sf"/>
</dbReference>
<name>A0AAV2DBP1_9ROSI</name>
<reference evidence="7 8" key="1">
    <citation type="submission" date="2024-04" db="EMBL/GenBank/DDBJ databases">
        <authorList>
            <person name="Fracassetti M."/>
        </authorList>
    </citation>
    <scope>NUCLEOTIDE SEQUENCE [LARGE SCALE GENOMIC DNA]</scope>
</reference>
<evidence type="ECO:0000256" key="2">
    <source>
        <dbReference type="ARBA" id="ARBA00022499"/>
    </source>
</evidence>
<dbReference type="FunFam" id="1.20.1310.10:FF:000005">
    <property type="entry name" value="Cullin 3"/>
    <property type="match status" value="1"/>
</dbReference>
<dbReference type="SMART" id="SM00182">
    <property type="entry name" value="CULLIN"/>
    <property type="match status" value="1"/>
</dbReference>
<evidence type="ECO:0000259" key="6">
    <source>
        <dbReference type="PROSITE" id="PS50069"/>
    </source>
</evidence>
<dbReference type="PROSITE" id="PS50069">
    <property type="entry name" value="CULLIN_2"/>
    <property type="match status" value="1"/>
</dbReference>
<dbReference type="PANTHER" id="PTHR11932">
    <property type="entry name" value="CULLIN"/>
    <property type="match status" value="1"/>
</dbReference>
<dbReference type="InterPro" id="IPR019559">
    <property type="entry name" value="Cullin_neddylation_domain"/>
</dbReference>
<sequence length="657" mass="76638">MTSHLKEISKAIEAAQGESFLEELNRKWNDHNKALQMIRDILMYMDRTYIPSNHKTPVHELGLNLWRDNIVRSSKIQTRLLNTLLDLVHRERTGEVIDRGLMRNIIKMLMDLGSAVYQEDFEKHFLEVSAEFYKVESQKFIECCDCGEYLKKAEKRLNEEIERVTHYLDTKSEIKITNVVEKEMIANHMLRLVHMDNSGLVNMLLDDKYDDLGRMYNLCRRVPNGLLTIREVMTSHLRETGKQLVTDPERLKDPVEFVQRLLDEKDKYDSIINKAFINDKTFQNALTNSFEYFINLNARSPEFISLFVDDKLRKGLKGVSEEDVEIILDKVMMLFRYLQEKDVFEKYYKQHLAKRLLSGKTVSDDAERSLIVKLKTECGYQFTSKLEGMFTDMKTSQDTMQGFYASHPELGEGPTLVVQVLTTGSWPTQPSATCNLPSEMSALCEKFRSYYLGTHTGRRLSWQTNMGNADMKASFGKGQKHELNVSTYQMCVLMLFNNAERLSYKEIEQATEIPAPELKRCLQSMACVKGKNVLRKEPMSKEIGEEDAFFVNDKFSSKFYKVKIGTVVAQKESEPEKQETRQRVEEDRKPQIEAAIVRIMKSRRVLDHNNLISEVTKQLQQRFLPNPTEIKKRIESLIERDFLERDNVDRKLYRYLA</sequence>
<dbReference type="SUPFAM" id="SSF75632">
    <property type="entry name" value="Cullin homology domain"/>
    <property type="match status" value="1"/>
</dbReference>
<gene>
    <name evidence="7" type="ORF">LTRI10_LOCUS12732</name>
</gene>
<dbReference type="FunFam" id="1.20.1310.10:FF:000002">
    <property type="entry name" value="cullin-3 isoform X1"/>
    <property type="match status" value="1"/>
</dbReference>
<evidence type="ECO:0000256" key="4">
    <source>
        <dbReference type="PROSITE-ProRule" id="PRU00330"/>
    </source>
</evidence>
<keyword evidence="8" id="KW-1185">Reference proteome</keyword>
<dbReference type="SUPFAM" id="SSF46785">
    <property type="entry name" value="Winged helix' DNA-binding domain"/>
    <property type="match status" value="1"/>
</dbReference>
<evidence type="ECO:0000256" key="3">
    <source>
        <dbReference type="ARBA" id="ARBA00022843"/>
    </source>
</evidence>
<dbReference type="Pfam" id="PF26557">
    <property type="entry name" value="Cullin_AB"/>
    <property type="match status" value="1"/>
</dbReference>
<evidence type="ECO:0000313" key="7">
    <source>
        <dbReference type="EMBL" id="CAL1370618.1"/>
    </source>
</evidence>
<dbReference type="Gene3D" id="1.20.1310.10">
    <property type="entry name" value="Cullin Repeats"/>
    <property type="match status" value="4"/>
</dbReference>
<dbReference type="FunFam" id="3.30.230.130:FF:000007">
    <property type="entry name" value="Cullin-3A like"/>
    <property type="match status" value="1"/>
</dbReference>
<dbReference type="InterPro" id="IPR036390">
    <property type="entry name" value="WH_DNA-bd_sf"/>
</dbReference>
<keyword evidence="3" id="KW-0832">Ubl conjugation</keyword>
<evidence type="ECO:0000256" key="5">
    <source>
        <dbReference type="RuleBase" id="RU003829"/>
    </source>
</evidence>
<dbReference type="Gene3D" id="1.10.10.10">
    <property type="entry name" value="Winged helix-like DNA-binding domain superfamily/Winged helix DNA-binding domain"/>
    <property type="match status" value="1"/>
</dbReference>
<evidence type="ECO:0000256" key="1">
    <source>
        <dbReference type="ARBA" id="ARBA00006019"/>
    </source>
</evidence>
<dbReference type="InterPro" id="IPR059120">
    <property type="entry name" value="Cullin-like_AB"/>
</dbReference>
<dbReference type="SUPFAM" id="SSF74788">
    <property type="entry name" value="Cullin repeat-like"/>
    <property type="match status" value="1"/>
</dbReference>
<dbReference type="GO" id="GO:0006511">
    <property type="term" value="P:ubiquitin-dependent protein catabolic process"/>
    <property type="evidence" value="ECO:0007669"/>
    <property type="project" value="InterPro"/>
</dbReference>
<dbReference type="Proteomes" id="UP001497516">
    <property type="component" value="Chromosome 2"/>
</dbReference>
<dbReference type="InterPro" id="IPR036388">
    <property type="entry name" value="WH-like_DNA-bd_sf"/>
</dbReference>
<dbReference type="InterPro" id="IPR045093">
    <property type="entry name" value="Cullin"/>
</dbReference>
<accession>A0AAV2DBP1</accession>
<dbReference type="Pfam" id="PF10557">
    <property type="entry name" value="Cullin_Nedd8"/>
    <property type="match status" value="1"/>
</dbReference>
<dbReference type="InterPro" id="IPR036317">
    <property type="entry name" value="Cullin_homology_sf"/>
</dbReference>
<keyword evidence="2" id="KW-1017">Isopeptide bond</keyword>
<dbReference type="EMBL" id="OZ034815">
    <property type="protein sequence ID" value="CAL1370618.1"/>
    <property type="molecule type" value="Genomic_DNA"/>
</dbReference>
<organism evidence="7 8">
    <name type="scientific">Linum trigynum</name>
    <dbReference type="NCBI Taxonomy" id="586398"/>
    <lineage>
        <taxon>Eukaryota</taxon>
        <taxon>Viridiplantae</taxon>
        <taxon>Streptophyta</taxon>
        <taxon>Embryophyta</taxon>
        <taxon>Tracheophyta</taxon>
        <taxon>Spermatophyta</taxon>
        <taxon>Magnoliopsida</taxon>
        <taxon>eudicotyledons</taxon>
        <taxon>Gunneridae</taxon>
        <taxon>Pentapetalae</taxon>
        <taxon>rosids</taxon>
        <taxon>fabids</taxon>
        <taxon>Malpighiales</taxon>
        <taxon>Linaceae</taxon>
        <taxon>Linum</taxon>
    </lineage>
</organism>
<comment type="similarity">
    <text evidence="1 4 5">Belongs to the cullin family.</text>
</comment>
<dbReference type="SMART" id="SM00884">
    <property type="entry name" value="Cullin_Nedd8"/>
    <property type="match status" value="1"/>
</dbReference>
<dbReference type="FunFam" id="1.20.1310.10:FF:000001">
    <property type="entry name" value="Cullin 3"/>
    <property type="match status" value="1"/>
</dbReference>
<protein>
    <recommendedName>
        <fullName evidence="6">Cullin family profile domain-containing protein</fullName>
    </recommendedName>
</protein>
<dbReference type="Pfam" id="PF00888">
    <property type="entry name" value="Cullin"/>
    <property type="match status" value="1"/>
</dbReference>
<feature type="domain" description="Cullin family profile" evidence="6">
    <location>
        <begin position="299"/>
        <end position="526"/>
    </location>
</feature>
<dbReference type="FunFam" id="1.10.10.10:FF:000183">
    <property type="entry name" value="Cullin 3"/>
    <property type="match status" value="1"/>
</dbReference>
<dbReference type="InterPro" id="IPR001373">
    <property type="entry name" value="Cullin_N"/>
</dbReference>
<proteinExistence type="inferred from homology"/>
<dbReference type="InterPro" id="IPR016158">
    <property type="entry name" value="Cullin_homology"/>
</dbReference>